<evidence type="ECO:0000313" key="4">
    <source>
        <dbReference type="Proteomes" id="UP000282818"/>
    </source>
</evidence>
<dbReference type="AlphaFoldDB" id="A0A437QEZ9"/>
<sequence length="625" mass="66953">MKKKLLTVAIGSAVALTIAGCNSSSNSTDTDTNKLLPKDATIAFAGVKAPVTDAEKRAILASDATITTGSDSMPLDLEYNVFARSGDTFDHAVFGQLVDKQGNPLSKEDGSPSIANSNEFTSLLPRGERLFSVSQFESRPGAMFLMELNQNTENGELSVKDAWQIDQSGVNGGWVHCAGSVTPWSTHLASEEYEPNARSLVTGADAAADRYAAGFLDYFNGDESQWNPYQVGWNIEVDVQADSGAAPTATSKKHYAMGRLAFELSYVMPDEKTVYMTDDGTNVGLYMFVADKAGDLSAGTLYAMKWNQTASTGVGAADLDWIDLGHATSAELSDYIEGANQLAFTDIFATADANEDNSCPDGFTSINAGGNGQECLQVKPGMEKAASRMETRRYAAMMGATTELRKEEGITFDPTRSKLYLAMSEVARGFESFKKNGADSSSYDLGGPNHIQLEGFNRCGAVYQLDVASDATIGSSYVAKNMSALVAGVPATDSYGDGVQNPIVANSADYADNNKCHIDGISNPDNVTYMSGWDILIIGEDTGSGHQNDVIWAYDFGTQALTRIQTTPYGSETTSPYWYPNINGWGYLTSVVQHPYGESDSDKDTGNGENRAYTGYVGPFPAKAE</sequence>
<dbReference type="Pfam" id="PF05787">
    <property type="entry name" value="PhoX"/>
    <property type="match status" value="1"/>
</dbReference>
<dbReference type="InterPro" id="IPR008557">
    <property type="entry name" value="PhoX"/>
</dbReference>
<proteinExistence type="predicted"/>
<comment type="caution">
    <text evidence="3">The sequence shown here is derived from an EMBL/GenBank/DDBJ whole genome shotgun (WGS) entry which is preliminary data.</text>
</comment>
<evidence type="ECO:0000313" key="3">
    <source>
        <dbReference type="EMBL" id="RVU32983.1"/>
    </source>
</evidence>
<evidence type="ECO:0000256" key="2">
    <source>
        <dbReference type="SAM" id="SignalP"/>
    </source>
</evidence>
<dbReference type="Proteomes" id="UP000282818">
    <property type="component" value="Unassembled WGS sequence"/>
</dbReference>
<evidence type="ECO:0000256" key="1">
    <source>
        <dbReference type="SAM" id="MobiDB-lite"/>
    </source>
</evidence>
<reference evidence="3 4" key="1">
    <citation type="submission" date="2019-01" db="EMBL/GenBank/DDBJ databases">
        <authorList>
            <person name="Chen W.-M."/>
        </authorList>
    </citation>
    <scope>NUCLEOTIDE SEQUENCE [LARGE SCALE GENOMIC DNA]</scope>
    <source>
        <strain evidence="3 4">HPM-16</strain>
    </source>
</reference>
<organism evidence="3 4">
    <name type="scientific">Neptunomonas marina</name>
    <dbReference type="NCBI Taxonomy" id="1815562"/>
    <lineage>
        <taxon>Bacteria</taxon>
        <taxon>Pseudomonadati</taxon>
        <taxon>Pseudomonadota</taxon>
        <taxon>Gammaproteobacteria</taxon>
        <taxon>Oceanospirillales</taxon>
        <taxon>Oceanospirillaceae</taxon>
        <taxon>Neptunomonas</taxon>
    </lineage>
</organism>
<dbReference type="PANTHER" id="PTHR35399">
    <property type="entry name" value="SLR8030 PROTEIN"/>
    <property type="match status" value="1"/>
</dbReference>
<keyword evidence="4" id="KW-1185">Reference proteome</keyword>
<dbReference type="EMBL" id="SACQ01000001">
    <property type="protein sequence ID" value="RVU32983.1"/>
    <property type="molecule type" value="Genomic_DNA"/>
</dbReference>
<feature type="signal peptide" evidence="2">
    <location>
        <begin position="1"/>
        <end position="27"/>
    </location>
</feature>
<dbReference type="PANTHER" id="PTHR35399:SF2">
    <property type="entry name" value="DUF839 DOMAIN-CONTAINING PROTEIN"/>
    <property type="match status" value="1"/>
</dbReference>
<feature type="chain" id="PRO_5019305219" evidence="2">
    <location>
        <begin position="28"/>
        <end position="625"/>
    </location>
</feature>
<gene>
    <name evidence="3" type="ORF">EOE65_03820</name>
</gene>
<keyword evidence="2" id="KW-0732">Signal</keyword>
<dbReference type="PROSITE" id="PS51257">
    <property type="entry name" value="PROKAR_LIPOPROTEIN"/>
    <property type="match status" value="1"/>
</dbReference>
<protein>
    <submittedName>
        <fullName evidence="3">DUF839 domain-containing protein</fullName>
    </submittedName>
</protein>
<accession>A0A437QEZ9</accession>
<name>A0A437QEZ9_9GAMM</name>
<feature type="region of interest" description="Disordered" evidence="1">
    <location>
        <begin position="596"/>
        <end position="625"/>
    </location>
</feature>